<name>A0A9N8KS06_9PEZI</name>
<dbReference type="OrthoDB" id="3908628at2759"/>
<sequence length="163" mass="17777">MCLVHTPYYHLCGHYGPRVVAPNGRCARAERTPGACWEPQDIGIRPLEAMCTGCERITKTAEIHQHDTSTLGPVDVGKFNQLVKLHKQTASEASTYSPITSTATLPPPTDQDSRRPSIASETSITSTAASTMSTGGRPPIYSISAWTKVEEWTKQNTKNHQIG</sequence>
<proteinExistence type="predicted"/>
<evidence type="ECO:0000256" key="1">
    <source>
        <dbReference type="SAM" id="MobiDB-lite"/>
    </source>
</evidence>
<feature type="compositionally biased region" description="Low complexity" evidence="1">
    <location>
        <begin position="117"/>
        <end position="134"/>
    </location>
</feature>
<dbReference type="EMBL" id="CAINUL010000015">
    <property type="protein sequence ID" value="CAD0112897.1"/>
    <property type="molecule type" value="Genomic_DNA"/>
</dbReference>
<dbReference type="AlphaFoldDB" id="A0A9N8KS06"/>
<protein>
    <submittedName>
        <fullName evidence="2">Uncharacterized protein</fullName>
    </submittedName>
</protein>
<accession>A0A9N8KS06</accession>
<evidence type="ECO:0000313" key="2">
    <source>
        <dbReference type="EMBL" id="CAD0112897.1"/>
    </source>
</evidence>
<organism evidence="2 3">
    <name type="scientific">Aureobasidium uvarum</name>
    <dbReference type="NCBI Taxonomy" id="2773716"/>
    <lineage>
        <taxon>Eukaryota</taxon>
        <taxon>Fungi</taxon>
        <taxon>Dikarya</taxon>
        <taxon>Ascomycota</taxon>
        <taxon>Pezizomycotina</taxon>
        <taxon>Dothideomycetes</taxon>
        <taxon>Dothideomycetidae</taxon>
        <taxon>Dothideales</taxon>
        <taxon>Saccotheciaceae</taxon>
        <taxon>Aureobasidium</taxon>
    </lineage>
</organism>
<dbReference type="Proteomes" id="UP000745764">
    <property type="component" value="Unassembled WGS sequence"/>
</dbReference>
<comment type="caution">
    <text evidence="2">The sequence shown here is derived from an EMBL/GenBank/DDBJ whole genome shotgun (WGS) entry which is preliminary data.</text>
</comment>
<gene>
    <name evidence="2" type="ORF">AWRI4620_LOCUS7152</name>
</gene>
<feature type="region of interest" description="Disordered" evidence="1">
    <location>
        <begin position="90"/>
        <end position="137"/>
    </location>
</feature>
<evidence type="ECO:0000313" key="3">
    <source>
        <dbReference type="Proteomes" id="UP000745764"/>
    </source>
</evidence>
<keyword evidence="3" id="KW-1185">Reference proteome</keyword>
<feature type="non-terminal residue" evidence="2">
    <location>
        <position position="1"/>
    </location>
</feature>
<reference evidence="2" key="1">
    <citation type="submission" date="2020-06" db="EMBL/GenBank/DDBJ databases">
        <authorList>
            <person name="Onetto C."/>
        </authorList>
    </citation>
    <scope>NUCLEOTIDE SEQUENCE</scope>
</reference>
<feature type="compositionally biased region" description="Polar residues" evidence="1">
    <location>
        <begin position="90"/>
        <end position="104"/>
    </location>
</feature>